<evidence type="ECO:0000313" key="2">
    <source>
        <dbReference type="Proteomes" id="UP001244427"/>
    </source>
</evidence>
<gene>
    <name evidence="1" type="ORF">QFZ53_002830</name>
</gene>
<dbReference type="EMBL" id="JAUSXV010000001">
    <property type="protein sequence ID" value="MDQ0648634.1"/>
    <property type="molecule type" value="Genomic_DNA"/>
</dbReference>
<keyword evidence="2" id="KW-1185">Reference proteome</keyword>
<name>A0AAW8F0R2_9MICO</name>
<protein>
    <recommendedName>
        <fullName evidence="3">MinD-like ATPase involved in chromosome partitioning or flagellar assembly</fullName>
    </recommendedName>
</protein>
<dbReference type="AlphaFoldDB" id="A0AAW8F0R2"/>
<dbReference type="RefSeq" id="WP_307297487.1">
    <property type="nucleotide sequence ID" value="NZ_JAUSXV010000001.1"/>
</dbReference>
<sequence length="253" mass="27282">MTIVPTASAQRRVIDELTTITAPVGPALRFSFVALEPRTALSTVAALTMRELRRGRAGRILSVDTRLGQSGRAVLLEGSPLSDETFVRIPEGTREWMRERGGLVAVSFDHGGVADWNRVIAPVVRHFDIVGTDWGALAQDDASIAARTGHVVCITGTWERDSAESAIAFARAIHDQTDECRPIVVLSDVTRTRSTWPRLVTRHVPVRVLAVPHDRLLAAGGPASPPTTTRARMVAAALRAAADGRAPSHGELR</sequence>
<accession>A0AAW8F0R2</accession>
<evidence type="ECO:0008006" key="3">
    <source>
        <dbReference type="Google" id="ProtNLM"/>
    </source>
</evidence>
<comment type="caution">
    <text evidence="1">The sequence shown here is derived from an EMBL/GenBank/DDBJ whole genome shotgun (WGS) entry which is preliminary data.</text>
</comment>
<evidence type="ECO:0000313" key="1">
    <source>
        <dbReference type="EMBL" id="MDQ0648634.1"/>
    </source>
</evidence>
<dbReference type="Proteomes" id="UP001244427">
    <property type="component" value="Unassembled WGS sequence"/>
</dbReference>
<proteinExistence type="predicted"/>
<organism evidence="1 2">
    <name type="scientific">Microbacterium natoriense</name>
    <dbReference type="NCBI Taxonomy" id="284570"/>
    <lineage>
        <taxon>Bacteria</taxon>
        <taxon>Bacillati</taxon>
        <taxon>Actinomycetota</taxon>
        <taxon>Actinomycetes</taxon>
        <taxon>Micrococcales</taxon>
        <taxon>Microbacteriaceae</taxon>
        <taxon>Microbacterium</taxon>
    </lineage>
</organism>
<reference evidence="1 2" key="1">
    <citation type="submission" date="2023-07" db="EMBL/GenBank/DDBJ databases">
        <title>Comparative genomics of wheat-associated soil bacteria to identify genetic determinants of phenazine resistance.</title>
        <authorList>
            <person name="Mouncey N."/>
        </authorList>
    </citation>
    <scope>NUCLEOTIDE SEQUENCE [LARGE SCALE GENOMIC DNA]</scope>
    <source>
        <strain evidence="1 2">W4I9-1</strain>
    </source>
</reference>